<name>A0ABN2N566_9PSEU</name>
<dbReference type="InterPro" id="IPR011008">
    <property type="entry name" value="Dimeric_a/b-barrel"/>
</dbReference>
<feature type="domain" description="YCII-related" evidence="2">
    <location>
        <begin position="4"/>
        <end position="89"/>
    </location>
</feature>
<proteinExistence type="inferred from homology"/>
<evidence type="ECO:0000256" key="1">
    <source>
        <dbReference type="ARBA" id="ARBA00007689"/>
    </source>
</evidence>
<comment type="caution">
    <text evidence="3">The sequence shown here is derived from an EMBL/GenBank/DDBJ whole genome shotgun (WGS) entry which is preliminary data.</text>
</comment>
<organism evidence="3 4">
    <name type="scientific">Pseudonocardia ailaonensis</name>
    <dbReference type="NCBI Taxonomy" id="367279"/>
    <lineage>
        <taxon>Bacteria</taxon>
        <taxon>Bacillati</taxon>
        <taxon>Actinomycetota</taxon>
        <taxon>Actinomycetes</taxon>
        <taxon>Pseudonocardiales</taxon>
        <taxon>Pseudonocardiaceae</taxon>
        <taxon>Pseudonocardia</taxon>
    </lineage>
</organism>
<keyword evidence="4" id="KW-1185">Reference proteome</keyword>
<dbReference type="Gene3D" id="3.30.70.1060">
    <property type="entry name" value="Dimeric alpha+beta barrel"/>
    <property type="match status" value="1"/>
</dbReference>
<dbReference type="EMBL" id="BAAAQK010000009">
    <property type="protein sequence ID" value="GAA1851722.1"/>
    <property type="molecule type" value="Genomic_DNA"/>
</dbReference>
<evidence type="ECO:0000313" key="3">
    <source>
        <dbReference type="EMBL" id="GAA1851722.1"/>
    </source>
</evidence>
<comment type="similarity">
    <text evidence="1">Belongs to the YciI family.</text>
</comment>
<gene>
    <name evidence="3" type="ORF">GCM10009836_34650</name>
</gene>
<dbReference type="InterPro" id="IPR005545">
    <property type="entry name" value="YCII"/>
</dbReference>
<dbReference type="SUPFAM" id="SSF54909">
    <property type="entry name" value="Dimeric alpha+beta barrel"/>
    <property type="match status" value="1"/>
</dbReference>
<evidence type="ECO:0000313" key="4">
    <source>
        <dbReference type="Proteomes" id="UP001500449"/>
    </source>
</evidence>
<evidence type="ECO:0000259" key="2">
    <source>
        <dbReference type="Pfam" id="PF03795"/>
    </source>
</evidence>
<dbReference type="Pfam" id="PF03795">
    <property type="entry name" value="YCII"/>
    <property type="match status" value="1"/>
</dbReference>
<sequence length="110" mass="11949">MRLYLIHSVPQNGLLPVLEARADHVLYQHALESRGILFGAGPLADEAEESWDGEGLFIYRAAGLDAAVSTAAADPMHLSGARTFRVRPWLLNEGSLSLRVVYSSGRSDIS</sequence>
<accession>A0ABN2N566</accession>
<dbReference type="Proteomes" id="UP001500449">
    <property type="component" value="Unassembled WGS sequence"/>
</dbReference>
<reference evidence="3 4" key="1">
    <citation type="journal article" date="2019" name="Int. J. Syst. Evol. Microbiol.">
        <title>The Global Catalogue of Microorganisms (GCM) 10K type strain sequencing project: providing services to taxonomists for standard genome sequencing and annotation.</title>
        <authorList>
            <consortium name="The Broad Institute Genomics Platform"/>
            <consortium name="The Broad Institute Genome Sequencing Center for Infectious Disease"/>
            <person name="Wu L."/>
            <person name="Ma J."/>
        </authorList>
    </citation>
    <scope>NUCLEOTIDE SEQUENCE [LARGE SCALE GENOMIC DNA]</scope>
    <source>
        <strain evidence="3 4">JCM 16009</strain>
    </source>
</reference>
<protein>
    <recommendedName>
        <fullName evidence="2">YCII-related domain-containing protein</fullName>
    </recommendedName>
</protein>